<dbReference type="RefSeq" id="WP_336350509.1">
    <property type="nucleotide sequence ID" value="NZ_JAZAQL010000002.1"/>
</dbReference>
<dbReference type="PRINTS" id="PR00723">
    <property type="entry name" value="SUBTILISIN"/>
</dbReference>
<keyword evidence="3 5" id="KW-0378">Hydrolase</keyword>
<evidence type="ECO:0000313" key="10">
    <source>
        <dbReference type="Proteomes" id="UP001596395"/>
    </source>
</evidence>
<dbReference type="Gene3D" id="2.60.40.10">
    <property type="entry name" value="Immunoglobulins"/>
    <property type="match status" value="1"/>
</dbReference>
<evidence type="ECO:0000256" key="1">
    <source>
        <dbReference type="ARBA" id="ARBA00011073"/>
    </source>
</evidence>
<dbReference type="SUPFAM" id="SSF52743">
    <property type="entry name" value="Subtilisin-like"/>
    <property type="match status" value="1"/>
</dbReference>
<dbReference type="InterPro" id="IPR013783">
    <property type="entry name" value="Ig-like_fold"/>
</dbReference>
<evidence type="ECO:0000256" key="4">
    <source>
        <dbReference type="ARBA" id="ARBA00022825"/>
    </source>
</evidence>
<dbReference type="InterPro" id="IPR050131">
    <property type="entry name" value="Peptidase_S8_subtilisin-like"/>
</dbReference>
<dbReference type="InterPro" id="IPR015500">
    <property type="entry name" value="Peptidase_S8_subtilisin-rel"/>
</dbReference>
<evidence type="ECO:0000256" key="3">
    <source>
        <dbReference type="ARBA" id="ARBA00022801"/>
    </source>
</evidence>
<protein>
    <submittedName>
        <fullName evidence="9">S8 family serine peptidase</fullName>
    </submittedName>
</protein>
<dbReference type="InterPro" id="IPR023827">
    <property type="entry name" value="Peptidase_S8_Asp-AS"/>
</dbReference>
<reference evidence="9 10" key="1">
    <citation type="journal article" date="2019" name="Int. J. Syst. Evol. Microbiol.">
        <title>The Global Catalogue of Microorganisms (GCM) 10K type strain sequencing project: providing services to taxonomists for standard genome sequencing and annotation.</title>
        <authorList>
            <consortium name="The Broad Institute Genomics Platform"/>
            <consortium name="The Broad Institute Genome Sequencing Center for Infectious Disease"/>
            <person name="Wu L."/>
            <person name="Ma J."/>
        </authorList>
    </citation>
    <scope>NUCLEOTIDE SEQUENCE [LARGE SCALE GENOMIC DNA]</scope>
    <source>
        <strain evidence="9 10">GX26</strain>
    </source>
</reference>
<dbReference type="InterPro" id="IPR022398">
    <property type="entry name" value="Peptidase_S8_His-AS"/>
</dbReference>
<evidence type="ECO:0000256" key="2">
    <source>
        <dbReference type="ARBA" id="ARBA00022670"/>
    </source>
</evidence>
<keyword evidence="2 5" id="KW-0645">Protease</keyword>
<comment type="caution">
    <text evidence="9">The sequence shown here is derived from an EMBL/GenBank/DDBJ whole genome shotgun (WGS) entry which is preliminary data.</text>
</comment>
<evidence type="ECO:0000256" key="5">
    <source>
        <dbReference type="PROSITE-ProRule" id="PRU01240"/>
    </source>
</evidence>
<dbReference type="GO" id="GO:0006508">
    <property type="term" value="P:proteolysis"/>
    <property type="evidence" value="ECO:0007669"/>
    <property type="project" value="UniProtKB-KW"/>
</dbReference>
<dbReference type="InterPro" id="IPR000209">
    <property type="entry name" value="Peptidase_S8/S53_dom"/>
</dbReference>
<feature type="compositionally biased region" description="Low complexity" evidence="7">
    <location>
        <begin position="464"/>
        <end position="482"/>
    </location>
</feature>
<feature type="compositionally biased region" description="Acidic residues" evidence="7">
    <location>
        <begin position="500"/>
        <end position="516"/>
    </location>
</feature>
<dbReference type="Pfam" id="PF00082">
    <property type="entry name" value="Peptidase_S8"/>
    <property type="match status" value="1"/>
</dbReference>
<dbReference type="InterPro" id="IPR023828">
    <property type="entry name" value="Peptidase_S8_Ser-AS"/>
</dbReference>
<dbReference type="PROSITE" id="PS00137">
    <property type="entry name" value="SUBTILASE_HIS"/>
    <property type="match status" value="1"/>
</dbReference>
<feature type="compositionally biased region" description="Polar residues" evidence="7">
    <location>
        <begin position="581"/>
        <end position="597"/>
    </location>
</feature>
<dbReference type="InterPro" id="IPR006311">
    <property type="entry name" value="TAT_signal"/>
</dbReference>
<gene>
    <name evidence="9" type="ORF">ACFQGB_11820</name>
</gene>
<feature type="region of interest" description="Disordered" evidence="7">
    <location>
        <begin position="578"/>
        <end position="600"/>
    </location>
</feature>
<dbReference type="Gene3D" id="3.40.50.200">
    <property type="entry name" value="Peptidase S8/S53 domain"/>
    <property type="match status" value="1"/>
</dbReference>
<dbReference type="InterPro" id="IPR037045">
    <property type="entry name" value="S8pro/Inhibitor_I9_sf"/>
</dbReference>
<evidence type="ECO:0000259" key="8">
    <source>
        <dbReference type="Pfam" id="PF00082"/>
    </source>
</evidence>
<dbReference type="PROSITE" id="PS51318">
    <property type="entry name" value="TAT"/>
    <property type="match status" value="1"/>
</dbReference>
<comment type="similarity">
    <text evidence="1 5 6">Belongs to the peptidase S8 family.</text>
</comment>
<feature type="active site" description="Charge relay system" evidence="5">
    <location>
        <position position="138"/>
    </location>
</feature>
<dbReference type="EMBL" id="JBHSXN010000002">
    <property type="protein sequence ID" value="MFC6953551.1"/>
    <property type="molecule type" value="Genomic_DNA"/>
</dbReference>
<feature type="domain" description="Peptidase S8/S53" evidence="8">
    <location>
        <begin position="131"/>
        <end position="373"/>
    </location>
</feature>
<sequence>MSRRTPTRRSVLAGIGAAGIGSIGTAAGSTGKPERHVVGTANRKATRAAERAADDVHRTLDFGDIGRAVAGRFSEAALRNLRRNPNVRYVEPDGRMHAIAQTTPWGVDRVDADLVHADGKTGGDDTDGDGGADVAIIDTGIDDDHPDLQANVGSGKAYVSCSGSGCNYAWSDDNDHGTHCAGIAGADDNTEGVVGVSTGATLHAVKVLDSQGSGTFSDVAAGIEYTANQGWDVASLSLGASSGSSTVKDACQYAYDNGVLLVAAAGNSGPCSDCVGYPAAYSTVVAVSSTDSDDSLSSFSSTGPEVELAAPGGSIYSTVVGGDYATFSGTSMACPHVSGAGAQLMDNGYTNTEARDQLTATAEDLGLDSNDQGSGLLDVDAAVDSSTDSAPSVSWVTPGDGDTVSGTVGVQIDATDSEDGDDTLDVTYAVDDGSARSTTYTSAGYYEDDWDSTTVADGEHALEASATDSAGNTTTSTITVTTDNAESAPTVDSLSATEVETSDGDAEFDASWDVSDADGDLDAVDLTLTSDADGTTEDTASVAVSGDAASETTRLVAADDDGSGESYTVDLVVTDAAGASDSGSTTVNETESTNAAPTPTIDRVVDNSNPAWDRFDVSWSTTDADGNLDTVTVELRDNGGSVLDAASNDVSGGSASGTNGVRTKRTAGTVAVVATDTEGATETVTQNV</sequence>
<dbReference type="InterPro" id="IPR036852">
    <property type="entry name" value="Peptidase_S8/S53_dom_sf"/>
</dbReference>
<evidence type="ECO:0000313" key="9">
    <source>
        <dbReference type="EMBL" id="MFC6953551.1"/>
    </source>
</evidence>
<keyword evidence="10" id="KW-1185">Reference proteome</keyword>
<proteinExistence type="inferred from homology"/>
<dbReference type="GO" id="GO:0004252">
    <property type="term" value="F:serine-type endopeptidase activity"/>
    <property type="evidence" value="ECO:0007669"/>
    <property type="project" value="UniProtKB-UniRule"/>
</dbReference>
<organism evidence="9 10">
    <name type="scientific">Halorubellus litoreus</name>
    <dbReference type="NCBI Taxonomy" id="755308"/>
    <lineage>
        <taxon>Archaea</taxon>
        <taxon>Methanobacteriati</taxon>
        <taxon>Methanobacteriota</taxon>
        <taxon>Stenosarchaea group</taxon>
        <taxon>Halobacteria</taxon>
        <taxon>Halobacteriales</taxon>
        <taxon>Halorubellaceae</taxon>
        <taxon>Halorubellus</taxon>
    </lineage>
</organism>
<keyword evidence="4 5" id="KW-0720">Serine protease</keyword>
<dbReference type="PROSITE" id="PS00138">
    <property type="entry name" value="SUBTILASE_SER"/>
    <property type="match status" value="1"/>
</dbReference>
<dbReference type="AlphaFoldDB" id="A0ABD5VL02"/>
<dbReference type="Proteomes" id="UP001596395">
    <property type="component" value="Unassembled WGS sequence"/>
</dbReference>
<evidence type="ECO:0000256" key="7">
    <source>
        <dbReference type="SAM" id="MobiDB-lite"/>
    </source>
</evidence>
<dbReference type="SUPFAM" id="SSF54897">
    <property type="entry name" value="Protease propeptides/inhibitors"/>
    <property type="match status" value="1"/>
</dbReference>
<feature type="active site" description="Charge relay system" evidence="5">
    <location>
        <position position="176"/>
    </location>
</feature>
<feature type="region of interest" description="Disordered" evidence="7">
    <location>
        <begin position="463"/>
        <end position="516"/>
    </location>
</feature>
<feature type="compositionally biased region" description="Polar residues" evidence="7">
    <location>
        <begin position="483"/>
        <end position="499"/>
    </location>
</feature>
<dbReference type="PROSITE" id="PS51892">
    <property type="entry name" value="SUBTILASE"/>
    <property type="match status" value="1"/>
</dbReference>
<accession>A0ABD5VL02</accession>
<dbReference type="PROSITE" id="PS00136">
    <property type="entry name" value="SUBTILASE_ASP"/>
    <property type="match status" value="1"/>
</dbReference>
<feature type="active site" description="Charge relay system" evidence="5">
    <location>
        <position position="331"/>
    </location>
</feature>
<dbReference type="PANTHER" id="PTHR43806:SF11">
    <property type="entry name" value="CEREVISIN-RELATED"/>
    <property type="match status" value="1"/>
</dbReference>
<dbReference type="Gene3D" id="3.30.70.80">
    <property type="entry name" value="Peptidase S8 propeptide/proteinase inhibitor I9"/>
    <property type="match status" value="1"/>
</dbReference>
<evidence type="ECO:0000256" key="6">
    <source>
        <dbReference type="RuleBase" id="RU003355"/>
    </source>
</evidence>
<name>A0ABD5VL02_9EURY</name>
<dbReference type="PANTHER" id="PTHR43806">
    <property type="entry name" value="PEPTIDASE S8"/>
    <property type="match status" value="1"/>
</dbReference>